<organism evidence="1 2">
    <name type="scientific">Meloidogyne enterolobii</name>
    <name type="common">Root-knot nematode worm</name>
    <name type="synonym">Meloidogyne mayaguensis</name>
    <dbReference type="NCBI Taxonomy" id="390850"/>
    <lineage>
        <taxon>Eukaryota</taxon>
        <taxon>Metazoa</taxon>
        <taxon>Ecdysozoa</taxon>
        <taxon>Nematoda</taxon>
        <taxon>Chromadorea</taxon>
        <taxon>Rhabditida</taxon>
        <taxon>Tylenchina</taxon>
        <taxon>Tylenchomorpha</taxon>
        <taxon>Tylenchoidea</taxon>
        <taxon>Meloidogynidae</taxon>
        <taxon>Meloidogyninae</taxon>
        <taxon>Meloidogyne</taxon>
    </lineage>
</organism>
<proteinExistence type="predicted"/>
<dbReference type="EMBL" id="CAJEWN010000019">
    <property type="protein sequence ID" value="CAD2136906.1"/>
    <property type="molecule type" value="Genomic_DNA"/>
</dbReference>
<dbReference type="Proteomes" id="UP000580250">
    <property type="component" value="Unassembled WGS sequence"/>
</dbReference>
<protein>
    <submittedName>
        <fullName evidence="1">Uncharacterized protein</fullName>
    </submittedName>
</protein>
<evidence type="ECO:0000313" key="1">
    <source>
        <dbReference type="EMBL" id="CAD2136906.1"/>
    </source>
</evidence>
<evidence type="ECO:0000313" key="2">
    <source>
        <dbReference type="Proteomes" id="UP000580250"/>
    </source>
</evidence>
<reference evidence="1 2" key="1">
    <citation type="submission" date="2020-08" db="EMBL/GenBank/DDBJ databases">
        <authorList>
            <person name="Koutsovoulos G."/>
            <person name="Danchin GJ E."/>
        </authorList>
    </citation>
    <scope>NUCLEOTIDE SEQUENCE [LARGE SCALE GENOMIC DNA]</scope>
</reference>
<accession>A0A6V7TXW7</accession>
<sequence>MTEYVKQENVFYIVGNYLSELRKIVKNFENQLLVTVSKNKATKEFLDKIGFFTLHISSDNDISQLFDRLKFMFPLPSSDFPGSTDKKLCKYCNEEMDQESYVIHVLRCSILKKKADEADTSSPKKPKLN</sequence>
<comment type="caution">
    <text evidence="1">The sequence shown here is derived from an EMBL/GenBank/DDBJ whole genome shotgun (WGS) entry which is preliminary data.</text>
</comment>
<gene>
    <name evidence="1" type="ORF">MENT_LOCUS5244</name>
</gene>
<dbReference type="AlphaFoldDB" id="A0A6V7TXW7"/>
<name>A0A6V7TXW7_MELEN</name>